<organism evidence="1 2">
    <name type="scientific">Pseudomonas gregormendelii</name>
    <dbReference type="NCBI Taxonomy" id="1628277"/>
    <lineage>
        <taxon>Bacteria</taxon>
        <taxon>Pseudomonadati</taxon>
        <taxon>Pseudomonadota</taxon>
        <taxon>Gammaproteobacteria</taxon>
        <taxon>Pseudomonadales</taxon>
        <taxon>Pseudomonadaceae</taxon>
        <taxon>Pseudomonas</taxon>
    </lineage>
</organism>
<protein>
    <submittedName>
        <fullName evidence="1">Uncharacterized protein</fullName>
    </submittedName>
</protein>
<dbReference type="Proteomes" id="UP000772591">
    <property type="component" value="Unassembled WGS sequence"/>
</dbReference>
<comment type="caution">
    <text evidence="1">The sequence shown here is derived from an EMBL/GenBank/DDBJ whole genome shotgun (WGS) entry which is preliminary data.</text>
</comment>
<evidence type="ECO:0000313" key="2">
    <source>
        <dbReference type="Proteomes" id="UP000772591"/>
    </source>
</evidence>
<dbReference type="PANTHER" id="PTHR42815:SF2">
    <property type="entry name" value="FAD-BINDING, PUTATIVE (AFU_ORTHOLOGUE AFUA_6G07600)-RELATED"/>
    <property type="match status" value="1"/>
</dbReference>
<keyword evidence="2" id="KW-1185">Reference proteome</keyword>
<proteinExistence type="predicted"/>
<sequence>MHQRDQMTAGLLRAGDPTERNYDVAQMLVKYRSGTAHASMSDHHRLFYSQQPYVIIAAVDDQGFPWPALLGGSPGFIHSPDAHVLRIERMPPEDDPVRLALSKDAVVGILGIDMQSLKHYHITGKIFQTTPGGMAVSVTLASTARAPHMSSYTCGRGEHANGGSSATTEYSEELDESAIALISKADSFFAARYVDAATRLVHVSFRKEHVGFVSVDGNMLEISGFDDASRAVGIGNISLDSRVGFLFVDFHSGHTLQIVGRLLKGDQDARINTTSGRWTLAVERVVRRGAALAGT</sequence>
<dbReference type="RefSeq" id="WP_205894171.1">
    <property type="nucleotide sequence ID" value="NZ_JADEVO010000061.1"/>
</dbReference>
<dbReference type="PANTHER" id="PTHR42815">
    <property type="entry name" value="FAD-BINDING, PUTATIVE (AFU_ORTHOLOGUE AFUA_6G07600)-RELATED"/>
    <property type="match status" value="1"/>
</dbReference>
<dbReference type="EMBL" id="JADEVO010000061">
    <property type="protein sequence ID" value="MBN3968620.1"/>
    <property type="molecule type" value="Genomic_DNA"/>
</dbReference>
<accession>A0ABS3AQQ6</accession>
<gene>
    <name evidence="1" type="ORF">IMW75_25535</name>
</gene>
<evidence type="ECO:0000313" key="1">
    <source>
        <dbReference type="EMBL" id="MBN3968620.1"/>
    </source>
</evidence>
<reference evidence="1 2" key="1">
    <citation type="journal article" date="2021" name="Int. J. Syst. Evol. Microbiol.">
        <title>Pseudomonas piscium sp. nov., Pseudomonas pisciculturae sp. nov., Pseudomonas mucoides sp. nov. and Pseudomonas neuropathica sp. nov. isolated from rainbow trout.</title>
        <authorList>
            <person name="Duman M."/>
            <person name="Mulet M."/>
            <person name="Altun S."/>
            <person name="Saticioglu I.B."/>
            <person name="Gomila M."/>
            <person name="Lalucat J."/>
            <person name="Garcia-Valdes E."/>
        </authorList>
    </citation>
    <scope>NUCLEOTIDE SEQUENCE [LARGE SCALE GENOMIC DNA]</scope>
    <source>
        <strain evidence="1 2">LMG 28632</strain>
    </source>
</reference>
<name>A0ABS3AQQ6_9PSED</name>